<proteinExistence type="predicted"/>
<accession>A0ACB8DH08</accession>
<dbReference type="EMBL" id="CM023471">
    <property type="protein sequence ID" value="KAH7967325.1"/>
    <property type="molecule type" value="Genomic_DNA"/>
</dbReference>
<protein>
    <submittedName>
        <fullName evidence="1">Uncharacterized protein</fullName>
    </submittedName>
</protein>
<gene>
    <name evidence="1" type="ORF">HPB49_023955</name>
</gene>
<keyword evidence="2" id="KW-1185">Reference proteome</keyword>
<dbReference type="Proteomes" id="UP000821865">
    <property type="component" value="Chromosome 2"/>
</dbReference>
<organism evidence="1 2">
    <name type="scientific">Dermacentor silvarum</name>
    <name type="common">Tick</name>
    <dbReference type="NCBI Taxonomy" id="543639"/>
    <lineage>
        <taxon>Eukaryota</taxon>
        <taxon>Metazoa</taxon>
        <taxon>Ecdysozoa</taxon>
        <taxon>Arthropoda</taxon>
        <taxon>Chelicerata</taxon>
        <taxon>Arachnida</taxon>
        <taxon>Acari</taxon>
        <taxon>Parasitiformes</taxon>
        <taxon>Ixodida</taxon>
        <taxon>Ixodoidea</taxon>
        <taxon>Ixodidae</taxon>
        <taxon>Rhipicephalinae</taxon>
        <taxon>Dermacentor</taxon>
    </lineage>
</organism>
<evidence type="ECO:0000313" key="2">
    <source>
        <dbReference type="Proteomes" id="UP000821865"/>
    </source>
</evidence>
<evidence type="ECO:0000313" key="1">
    <source>
        <dbReference type="EMBL" id="KAH7967325.1"/>
    </source>
</evidence>
<reference evidence="1" key="1">
    <citation type="submission" date="2020-05" db="EMBL/GenBank/DDBJ databases">
        <title>Large-scale comparative analyses of tick genomes elucidate their genetic diversity and vector capacities.</title>
        <authorList>
            <person name="Jia N."/>
            <person name="Wang J."/>
            <person name="Shi W."/>
            <person name="Du L."/>
            <person name="Sun Y."/>
            <person name="Zhan W."/>
            <person name="Jiang J."/>
            <person name="Wang Q."/>
            <person name="Zhang B."/>
            <person name="Ji P."/>
            <person name="Sakyi L.B."/>
            <person name="Cui X."/>
            <person name="Yuan T."/>
            <person name="Jiang B."/>
            <person name="Yang W."/>
            <person name="Lam T.T.-Y."/>
            <person name="Chang Q."/>
            <person name="Ding S."/>
            <person name="Wang X."/>
            <person name="Zhu J."/>
            <person name="Ruan X."/>
            <person name="Zhao L."/>
            <person name="Wei J."/>
            <person name="Que T."/>
            <person name="Du C."/>
            <person name="Cheng J."/>
            <person name="Dai P."/>
            <person name="Han X."/>
            <person name="Huang E."/>
            <person name="Gao Y."/>
            <person name="Liu J."/>
            <person name="Shao H."/>
            <person name="Ye R."/>
            <person name="Li L."/>
            <person name="Wei W."/>
            <person name="Wang X."/>
            <person name="Wang C."/>
            <person name="Yang T."/>
            <person name="Huo Q."/>
            <person name="Li W."/>
            <person name="Guo W."/>
            <person name="Chen H."/>
            <person name="Zhou L."/>
            <person name="Ni X."/>
            <person name="Tian J."/>
            <person name="Zhou Y."/>
            <person name="Sheng Y."/>
            <person name="Liu T."/>
            <person name="Pan Y."/>
            <person name="Xia L."/>
            <person name="Li J."/>
            <person name="Zhao F."/>
            <person name="Cao W."/>
        </authorList>
    </citation>
    <scope>NUCLEOTIDE SEQUENCE</scope>
    <source>
        <strain evidence="1">Dsil-2018</strain>
    </source>
</reference>
<name>A0ACB8DH08_DERSI</name>
<comment type="caution">
    <text evidence="1">The sequence shown here is derived from an EMBL/GenBank/DDBJ whole genome shotgun (WGS) entry which is preliminary data.</text>
</comment>
<sequence>MGTTQGHRGVGGGRQSHQPRRQAPLKIQDPQPRPLPVPEPHPGPPAAASTPGSQPHSQKDPNERHRVYREAVPMEAAPQAVDLFRGRLAFVTGGGSGIGRAVCRLLAQRGARVLVGDVDLEAASATIALLQESSGGAEHRALHIDVGCPQSVKKAFESFEGDRGEQVSIVVHCAGILLPPKSFLDVDVDEFDRITRVNLRGTFLVTQAAAHCMLRQKVTDGSIVNMSSVAARITRPGIAAYSATKAAVTCFTRSAAMDLAGSGIRINAVAPCMTETPMVKAFGEAQFSQISSGIPMGRMAMPDEVATVIAFLCSPDSAFVTGTTVDVSGGV</sequence>